<dbReference type="EMBL" id="QEQK01000002">
    <property type="protein sequence ID" value="PWN57329.1"/>
    <property type="molecule type" value="Genomic_DNA"/>
</dbReference>
<dbReference type="PROSITE" id="PS50305">
    <property type="entry name" value="SIRTUIN"/>
    <property type="match status" value="1"/>
</dbReference>
<feature type="binding site" evidence="4">
    <location>
        <position position="161"/>
    </location>
    <ligand>
        <name>Zn(2+)</name>
        <dbReference type="ChEBI" id="CHEBI:29105"/>
    </ligand>
</feature>
<dbReference type="RefSeq" id="WP_109719016.1">
    <property type="nucleotide sequence ID" value="NZ_QEQK01000002.1"/>
</dbReference>
<dbReference type="InterPro" id="IPR026590">
    <property type="entry name" value="Ssirtuin_cat_dom"/>
</dbReference>
<name>A0A363UPG9_9GAMM</name>
<dbReference type="OrthoDB" id="9800582at2"/>
<dbReference type="InterPro" id="IPR029035">
    <property type="entry name" value="DHS-like_NAD/FAD-binding_dom"/>
</dbReference>
<gene>
    <name evidence="6" type="ORF">DEH80_02180</name>
</gene>
<dbReference type="NCBIfam" id="NF001753">
    <property type="entry name" value="PRK00481.1-3"/>
    <property type="match status" value="1"/>
</dbReference>
<keyword evidence="4" id="KW-0862">Zinc</keyword>
<reference evidence="6 7" key="1">
    <citation type="submission" date="2018-05" db="EMBL/GenBank/DDBJ databases">
        <title>Abyssibacter profundi OUC007T gen. nov., sp. nov, a marine bacterium isolated from seawater of the Mariana Trench.</title>
        <authorList>
            <person name="Zhou S."/>
        </authorList>
    </citation>
    <scope>NUCLEOTIDE SEQUENCE [LARGE SCALE GENOMIC DNA]</scope>
    <source>
        <strain evidence="6 7">OUC007</strain>
    </source>
</reference>
<keyword evidence="4" id="KW-0479">Metal-binding</keyword>
<protein>
    <recommendedName>
        <fullName evidence="1">protein acetyllysine N-acetyltransferase</fullName>
        <ecNumber evidence="1">2.3.1.286</ecNumber>
    </recommendedName>
</protein>
<evidence type="ECO:0000256" key="2">
    <source>
        <dbReference type="ARBA" id="ARBA00022679"/>
    </source>
</evidence>
<keyword evidence="2" id="KW-0808">Transferase</keyword>
<evidence type="ECO:0000256" key="3">
    <source>
        <dbReference type="ARBA" id="ARBA00023027"/>
    </source>
</evidence>
<keyword evidence="3" id="KW-0520">NAD</keyword>
<dbReference type="PANTHER" id="PTHR11085">
    <property type="entry name" value="NAD-DEPENDENT PROTEIN DEACYLASE SIRTUIN-5, MITOCHONDRIAL-RELATED"/>
    <property type="match status" value="1"/>
</dbReference>
<feature type="binding site" evidence="4">
    <location>
        <position position="139"/>
    </location>
    <ligand>
        <name>Zn(2+)</name>
        <dbReference type="ChEBI" id="CHEBI:29105"/>
    </ligand>
</feature>
<evidence type="ECO:0000313" key="6">
    <source>
        <dbReference type="EMBL" id="PWN57329.1"/>
    </source>
</evidence>
<keyword evidence="7" id="KW-1185">Reference proteome</keyword>
<evidence type="ECO:0000256" key="4">
    <source>
        <dbReference type="PROSITE-ProRule" id="PRU00236"/>
    </source>
</evidence>
<feature type="domain" description="Deacetylase sirtuin-type" evidence="5">
    <location>
        <begin position="5"/>
        <end position="260"/>
    </location>
</feature>
<dbReference type="InterPro" id="IPR026591">
    <property type="entry name" value="Sirtuin_cat_small_dom_sf"/>
</dbReference>
<dbReference type="EC" id="2.3.1.286" evidence="1"/>
<evidence type="ECO:0000259" key="5">
    <source>
        <dbReference type="PROSITE" id="PS50305"/>
    </source>
</evidence>
<accession>A0A363UPG9</accession>
<dbReference type="Gene3D" id="3.30.1600.10">
    <property type="entry name" value="SIR2/SIRT2 'Small Domain"/>
    <property type="match status" value="1"/>
</dbReference>
<dbReference type="InterPro" id="IPR050134">
    <property type="entry name" value="NAD-dep_sirtuin_deacylases"/>
</dbReference>
<dbReference type="GO" id="GO:0070403">
    <property type="term" value="F:NAD+ binding"/>
    <property type="evidence" value="ECO:0007669"/>
    <property type="project" value="InterPro"/>
</dbReference>
<comment type="caution">
    <text evidence="6">The sequence shown here is derived from an EMBL/GenBank/DDBJ whole genome shotgun (WGS) entry which is preliminary data.</text>
</comment>
<dbReference type="Proteomes" id="UP000251800">
    <property type="component" value="Unassembled WGS sequence"/>
</dbReference>
<dbReference type="Pfam" id="PF02146">
    <property type="entry name" value="SIR2"/>
    <property type="match status" value="1"/>
</dbReference>
<feature type="active site" description="Proton acceptor" evidence="4">
    <location>
        <position position="131"/>
    </location>
</feature>
<dbReference type="CDD" id="cd01407">
    <property type="entry name" value="SIR2-fam"/>
    <property type="match status" value="1"/>
</dbReference>
<feature type="binding site" evidence="4">
    <location>
        <position position="142"/>
    </location>
    <ligand>
        <name>Zn(2+)</name>
        <dbReference type="ChEBI" id="CHEBI:29105"/>
    </ligand>
</feature>
<dbReference type="GO" id="GO:0046872">
    <property type="term" value="F:metal ion binding"/>
    <property type="evidence" value="ECO:0007669"/>
    <property type="project" value="UniProtKB-KW"/>
</dbReference>
<dbReference type="Gene3D" id="3.40.50.1220">
    <property type="entry name" value="TPP-binding domain"/>
    <property type="match status" value="1"/>
</dbReference>
<dbReference type="GO" id="GO:0017136">
    <property type="term" value="F:histone deacetylase activity, NAD-dependent"/>
    <property type="evidence" value="ECO:0007669"/>
    <property type="project" value="TreeGrafter"/>
</dbReference>
<evidence type="ECO:0000313" key="7">
    <source>
        <dbReference type="Proteomes" id="UP000251800"/>
    </source>
</evidence>
<dbReference type="PANTHER" id="PTHR11085:SF4">
    <property type="entry name" value="NAD-DEPENDENT PROTEIN DEACYLASE"/>
    <property type="match status" value="1"/>
</dbReference>
<dbReference type="InterPro" id="IPR003000">
    <property type="entry name" value="Sirtuin"/>
</dbReference>
<sequence>MTEWTEAQQDAVDKAAAWLACARRVLAITGAGMSAESGLPTYRGVGGLYEEADGEDGLPVEVALSGERFAAEPWRTWRHLRQIESACRGARPHAGHHVLAAWQDRFELTVLTQNIDGFHGAAGSRQLIEMHGNMHRLVCTVCAWSQTVDHYGELADDSPCCPDCAAVIRPAVVLFGEMLPTAALEQYDQVMASRPDVVLSIGTTSVFPYIAAPVHWCRQWGGRSIEINPSRTEVSDAVDVCIRAPAAKVLQALDAALTAG</sequence>
<feature type="binding site" evidence="4">
    <location>
        <position position="164"/>
    </location>
    <ligand>
        <name>Zn(2+)</name>
        <dbReference type="ChEBI" id="CHEBI:29105"/>
    </ligand>
</feature>
<evidence type="ECO:0000256" key="1">
    <source>
        <dbReference type="ARBA" id="ARBA00012928"/>
    </source>
</evidence>
<dbReference type="AlphaFoldDB" id="A0A363UPG9"/>
<proteinExistence type="predicted"/>
<dbReference type="SUPFAM" id="SSF52467">
    <property type="entry name" value="DHS-like NAD/FAD-binding domain"/>
    <property type="match status" value="1"/>
</dbReference>
<organism evidence="6 7">
    <name type="scientific">Abyssibacter profundi</name>
    <dbReference type="NCBI Taxonomy" id="2182787"/>
    <lineage>
        <taxon>Bacteria</taxon>
        <taxon>Pseudomonadati</taxon>
        <taxon>Pseudomonadota</taxon>
        <taxon>Gammaproteobacteria</taxon>
        <taxon>Chromatiales</taxon>
        <taxon>Oceanococcaceae</taxon>
        <taxon>Abyssibacter</taxon>
    </lineage>
</organism>